<name>A0A4Q7AEZ7_9GAMM</name>
<dbReference type="AlphaFoldDB" id="A0A4Q7AEZ7"/>
<keyword evidence="2" id="KW-1185">Reference proteome</keyword>
<dbReference type="EMBL" id="SGSQ01000017">
    <property type="protein sequence ID" value="RZG45525.1"/>
    <property type="molecule type" value="Genomic_DNA"/>
</dbReference>
<dbReference type="RefSeq" id="WP_130168638.1">
    <property type="nucleotide sequence ID" value="NZ_SGSQ01000017.1"/>
</dbReference>
<accession>A0A4Q7AEZ7</accession>
<comment type="caution">
    <text evidence="1">The sequence shown here is derived from an EMBL/GenBank/DDBJ whole genome shotgun (WGS) entry which is preliminary data.</text>
</comment>
<sequence length="436" mass="51017">MKMKLPLPKPPNNMHKQMSTAELNKKLDIASKAFRSALARNNFEEAYQKILPAHQILPQHPSILMDLAYTELRLHKFDLAYDHYKKAIKYSGAKVDPNIYDGLAEVCHFLNKKDELVQYGRLALETKKNMVSNEPILKHIQTPPEAFNPHQPKENIIAFSLFGNLARYCETSIINVDLVKEIYPEWTCRFYVNDTVTDLVKQRLREKGAEVVEVTQAQNQLSGLFWRFFVMDDPTVKRFLIRDADSLVSYREKAAVDAWLKSDKWFHTMHDSYSHTELILAGMWGGCYGMFENIEQLIRDFIVTGRFSNTRVIDQHFLRYAIWPTIKQSVLIHDSQSFDVDAMPFPKYEQYTDFEDLSQFHIGMNEGSGNLKLDVKFPNQKQVFWTLLDENEQQVCRYIADVTKDQQIVLDVPRSYARQIEKQNWKIQVDLFENNE</sequence>
<evidence type="ECO:0000313" key="1">
    <source>
        <dbReference type="EMBL" id="RZG45525.1"/>
    </source>
</evidence>
<proteinExistence type="predicted"/>
<evidence type="ECO:0000313" key="2">
    <source>
        <dbReference type="Proteomes" id="UP000293863"/>
    </source>
</evidence>
<dbReference type="SUPFAM" id="SSF48452">
    <property type="entry name" value="TPR-like"/>
    <property type="match status" value="1"/>
</dbReference>
<dbReference type="Proteomes" id="UP000293863">
    <property type="component" value="Unassembled WGS sequence"/>
</dbReference>
<dbReference type="InterPro" id="IPR011990">
    <property type="entry name" value="TPR-like_helical_dom_sf"/>
</dbReference>
<gene>
    <name evidence="1" type="ORF">EXU28_11835</name>
</gene>
<dbReference type="Gene3D" id="1.25.40.10">
    <property type="entry name" value="Tetratricopeptide repeat domain"/>
    <property type="match status" value="1"/>
</dbReference>
<protein>
    <submittedName>
        <fullName evidence="1">Tetratricopeptide repeat protein</fullName>
    </submittedName>
</protein>
<reference evidence="1 2" key="1">
    <citation type="submission" date="2019-02" db="EMBL/GenBank/DDBJ databases">
        <title>The Batch Genome Submission of Acinetobacter spp. strains.</title>
        <authorList>
            <person name="Qin J."/>
            <person name="Hu Y."/>
            <person name="Ye H."/>
            <person name="Wei L."/>
            <person name="Feng Y."/>
            <person name="Zong Z."/>
        </authorList>
    </citation>
    <scope>NUCLEOTIDE SEQUENCE [LARGE SCALE GENOMIC DNA]</scope>
    <source>
        <strain evidence="1 2">WCHAW060049</strain>
    </source>
</reference>
<organism evidence="1 2">
    <name type="scientific">Acinetobacter wuhouensis</name>
    <dbReference type="NCBI Taxonomy" id="1879050"/>
    <lineage>
        <taxon>Bacteria</taxon>
        <taxon>Pseudomonadati</taxon>
        <taxon>Pseudomonadota</taxon>
        <taxon>Gammaproteobacteria</taxon>
        <taxon>Moraxellales</taxon>
        <taxon>Moraxellaceae</taxon>
        <taxon>Acinetobacter</taxon>
    </lineage>
</organism>